<evidence type="ECO:0000256" key="3">
    <source>
        <dbReference type="ARBA" id="ARBA00022679"/>
    </source>
</evidence>
<dbReference type="InterPro" id="IPR016181">
    <property type="entry name" value="Acyl_CoA_acyltransferase"/>
</dbReference>
<comment type="pathway">
    <text evidence="1">Lipid metabolism.</text>
</comment>
<dbReference type="AlphaFoldDB" id="A0A150WR97"/>
<keyword evidence="9" id="KW-1185">Reference proteome</keyword>
<gene>
    <name evidence="8" type="ORF">AZI86_06685</name>
</gene>
<evidence type="ECO:0000256" key="2">
    <source>
        <dbReference type="ARBA" id="ARBA00022516"/>
    </source>
</evidence>
<dbReference type="GO" id="GO:0016746">
    <property type="term" value="F:acyltransferase activity"/>
    <property type="evidence" value="ECO:0007669"/>
    <property type="project" value="UniProtKB-KW"/>
</dbReference>
<feature type="signal peptide" evidence="6">
    <location>
        <begin position="1"/>
        <end position="28"/>
    </location>
</feature>
<evidence type="ECO:0000256" key="1">
    <source>
        <dbReference type="ARBA" id="ARBA00005189"/>
    </source>
</evidence>
<evidence type="ECO:0000259" key="7">
    <source>
        <dbReference type="Pfam" id="PF19576"/>
    </source>
</evidence>
<evidence type="ECO:0000256" key="5">
    <source>
        <dbReference type="ARBA" id="ARBA00023315"/>
    </source>
</evidence>
<feature type="chain" id="PRO_5007573218" description="Putative acyltransferase ACT14924-like acyltransferase domain-containing protein" evidence="6">
    <location>
        <begin position="29"/>
        <end position="657"/>
    </location>
</feature>
<evidence type="ECO:0000256" key="4">
    <source>
        <dbReference type="ARBA" id="ARBA00023098"/>
    </source>
</evidence>
<organism evidence="8 9">
    <name type="scientific">Bdellovibrio bacteriovorus</name>
    <dbReference type="NCBI Taxonomy" id="959"/>
    <lineage>
        <taxon>Bacteria</taxon>
        <taxon>Pseudomonadati</taxon>
        <taxon>Bdellovibrionota</taxon>
        <taxon>Bdellovibrionia</taxon>
        <taxon>Bdellovibrionales</taxon>
        <taxon>Pseudobdellovibrionaceae</taxon>
        <taxon>Bdellovibrio</taxon>
    </lineage>
</organism>
<dbReference type="RefSeq" id="WP_061834304.1">
    <property type="nucleotide sequence ID" value="NZ_LUKE01000001.1"/>
</dbReference>
<dbReference type="Pfam" id="PF19576">
    <property type="entry name" value="Acyltransf_2"/>
    <property type="match status" value="1"/>
</dbReference>
<dbReference type="SUPFAM" id="SSF55729">
    <property type="entry name" value="Acyl-CoA N-acyltransferases (Nat)"/>
    <property type="match status" value="1"/>
</dbReference>
<protein>
    <recommendedName>
        <fullName evidence="7">Putative acyltransferase ACT14924-like acyltransferase domain-containing protein</fullName>
    </recommendedName>
</protein>
<dbReference type="OrthoDB" id="1113830at2"/>
<evidence type="ECO:0000313" key="8">
    <source>
        <dbReference type="EMBL" id="KYG66725.1"/>
    </source>
</evidence>
<dbReference type="InterPro" id="IPR052351">
    <property type="entry name" value="Ornithine_N-alpha-AT"/>
</dbReference>
<reference evidence="8 9" key="1">
    <citation type="submission" date="2016-03" db="EMBL/GenBank/DDBJ databases">
        <authorList>
            <person name="Ploux O."/>
        </authorList>
    </citation>
    <scope>NUCLEOTIDE SEQUENCE [LARGE SCALE GENOMIC DNA]</scope>
    <source>
        <strain evidence="8 9">R0</strain>
    </source>
</reference>
<accession>A0A150WR97</accession>
<name>A0A150WR97_BDEBC</name>
<proteinExistence type="predicted"/>
<dbReference type="Proteomes" id="UP000075320">
    <property type="component" value="Unassembled WGS sequence"/>
</dbReference>
<keyword evidence="5" id="KW-0012">Acyltransferase</keyword>
<dbReference type="EMBL" id="LUKE01000001">
    <property type="protein sequence ID" value="KYG66725.1"/>
    <property type="molecule type" value="Genomic_DNA"/>
</dbReference>
<keyword evidence="3" id="KW-0808">Transferase</keyword>
<dbReference type="GO" id="GO:0006629">
    <property type="term" value="P:lipid metabolic process"/>
    <property type="evidence" value="ECO:0007669"/>
    <property type="project" value="UniProtKB-KW"/>
</dbReference>
<sequence>MKANRTMNLLVASTLASSLVLTSTTAFSAEKCATIFLEKQAILAFKLGVRQTGLEGRPLGLQVVESRYKIVENTINAVATAVFGKTLKLDVINKVTKNFLADTSSDPYFVRLARAFDLRFSADEAALVKGIPAQGGGIIVLNHPRNGSDGIAVAAAISKLRPDTKVAMTLFLENVPGLSDHAIFLNPYGGRAARDYNAPRMKEMEEHIRNGGLLVVFASGEVSMKDPGSAQKPVDPEWRSGVARLVQAVPETQVIPVYVGGEASKQFYEVRKKGLGLKTTIFHVRELANNVGREFPLSISNPVQGKELLETFGTNSKDMMQYLRARTYLMNEQTSLVKKSEAAPRVMVDVALSKDPARIHSEVMRDGDLLVSDDKKGINVYALEGSKMSDLVWHELGIAREKSFRVVGEGSGKEMDIDVYDRHYIHIIAMDTVTNKMLGAYRVGRVDKIVAERGLEGLYTSNYFKHQALIEKHGSQMLEMGRSFVDFEAGAKAIVGLDRLWRGVTSYVSKNPHYRYLIGPVSISNAYSTTSKLLMLKYLEKYMDPELSQVVSGNTPIEFKSQFSKEIDIVANKTADLRELNRLVVNLDGQSIPPLLISYNKLGAKYIAFDRDVQFNTVDGLILVDLVSKGAADEASKFFGDQWPAYLQYHGASVDQN</sequence>
<keyword evidence="6" id="KW-0732">Signal</keyword>
<dbReference type="Pfam" id="PF13444">
    <property type="entry name" value="Acetyltransf_5"/>
    <property type="match status" value="1"/>
</dbReference>
<keyword evidence="4" id="KW-0443">Lipid metabolism</keyword>
<keyword evidence="2" id="KW-0444">Lipid biosynthesis</keyword>
<dbReference type="InterPro" id="IPR045746">
    <property type="entry name" value="ACT14924-like_Acyltransf_dom"/>
</dbReference>
<dbReference type="PANTHER" id="PTHR37323">
    <property type="entry name" value="GCN5-RELATED N-ACETYLTRANSFERASE"/>
    <property type="match status" value="1"/>
</dbReference>
<dbReference type="PANTHER" id="PTHR37323:SF1">
    <property type="entry name" value="L-ORNITHINE N(ALPHA)-ACYLTRANSFERASE"/>
    <property type="match status" value="1"/>
</dbReference>
<feature type="domain" description="Putative acyltransferase ACT14924-like acyltransferase" evidence="7">
    <location>
        <begin position="84"/>
        <end position="332"/>
    </location>
</feature>
<comment type="caution">
    <text evidence="8">The sequence shown here is derived from an EMBL/GenBank/DDBJ whole genome shotgun (WGS) entry which is preliminary data.</text>
</comment>
<evidence type="ECO:0000256" key="6">
    <source>
        <dbReference type="SAM" id="SignalP"/>
    </source>
</evidence>
<evidence type="ECO:0000313" key="9">
    <source>
        <dbReference type="Proteomes" id="UP000075320"/>
    </source>
</evidence>